<dbReference type="PANTHER" id="PTHR43283">
    <property type="entry name" value="BETA-LACTAMASE-RELATED"/>
    <property type="match status" value="1"/>
</dbReference>
<dbReference type="GO" id="GO:0016787">
    <property type="term" value="F:hydrolase activity"/>
    <property type="evidence" value="ECO:0007669"/>
    <property type="project" value="UniProtKB-KW"/>
</dbReference>
<accession>A0ABW5QUD9</accession>
<protein>
    <submittedName>
        <fullName evidence="2">Serine hydrolase domain-containing protein</fullName>
        <ecNumber evidence="2">3.-.-.-</ecNumber>
    </submittedName>
</protein>
<dbReference type="InterPro" id="IPR012338">
    <property type="entry name" value="Beta-lactam/transpept-like"/>
</dbReference>
<feature type="domain" description="Beta-lactamase-related" evidence="1">
    <location>
        <begin position="13"/>
        <end position="97"/>
    </location>
</feature>
<dbReference type="InterPro" id="IPR001466">
    <property type="entry name" value="Beta-lactam-related"/>
</dbReference>
<evidence type="ECO:0000313" key="2">
    <source>
        <dbReference type="EMBL" id="MFD2660103.1"/>
    </source>
</evidence>
<dbReference type="SUPFAM" id="SSF56601">
    <property type="entry name" value="beta-lactamase/transpeptidase-like"/>
    <property type="match status" value="1"/>
</dbReference>
<comment type="caution">
    <text evidence="2">The sequence shown here is derived from an EMBL/GenBank/DDBJ whole genome shotgun (WGS) entry which is preliminary data.</text>
</comment>
<dbReference type="RefSeq" id="WP_379270830.1">
    <property type="nucleotide sequence ID" value="NZ_JBHUGT010000010.1"/>
</dbReference>
<proteinExistence type="predicted"/>
<dbReference type="InterPro" id="IPR050789">
    <property type="entry name" value="Diverse_Enzym_Activities"/>
</dbReference>
<keyword evidence="2" id="KW-0378">Hydrolase</keyword>
<gene>
    <name evidence="2" type="ORF">ACFSW5_07440</name>
</gene>
<reference evidence="3" key="1">
    <citation type="journal article" date="2019" name="Int. J. Syst. Evol. Microbiol.">
        <title>The Global Catalogue of Microorganisms (GCM) 10K type strain sequencing project: providing services to taxonomists for standard genome sequencing and annotation.</title>
        <authorList>
            <consortium name="The Broad Institute Genomics Platform"/>
            <consortium name="The Broad Institute Genome Sequencing Center for Infectious Disease"/>
            <person name="Wu L."/>
            <person name="Ma J."/>
        </authorList>
    </citation>
    <scope>NUCLEOTIDE SEQUENCE [LARGE SCALE GENOMIC DNA]</scope>
    <source>
        <strain evidence="3">TISTR 1827</strain>
    </source>
</reference>
<dbReference type="Gene3D" id="3.40.710.10">
    <property type="entry name" value="DD-peptidase/beta-lactamase superfamily"/>
    <property type="match status" value="1"/>
</dbReference>
<organism evidence="2 3">
    <name type="scientific">Paenibacillus thailandensis</name>
    <dbReference type="NCBI Taxonomy" id="393250"/>
    <lineage>
        <taxon>Bacteria</taxon>
        <taxon>Bacillati</taxon>
        <taxon>Bacillota</taxon>
        <taxon>Bacilli</taxon>
        <taxon>Bacillales</taxon>
        <taxon>Paenibacillaceae</taxon>
        <taxon>Paenibacillus</taxon>
    </lineage>
</organism>
<dbReference type="PANTHER" id="PTHR43283:SF3">
    <property type="entry name" value="BETA-LACTAMASE FAMILY PROTEIN (AFU_ORTHOLOGUE AFUA_5G07500)"/>
    <property type="match status" value="1"/>
</dbReference>
<dbReference type="EMBL" id="JBHUMY010000006">
    <property type="protein sequence ID" value="MFD2660103.1"/>
    <property type="molecule type" value="Genomic_DNA"/>
</dbReference>
<evidence type="ECO:0000259" key="1">
    <source>
        <dbReference type="Pfam" id="PF00144"/>
    </source>
</evidence>
<evidence type="ECO:0000313" key="3">
    <source>
        <dbReference type="Proteomes" id="UP001597493"/>
    </source>
</evidence>
<keyword evidence="3" id="KW-1185">Reference proteome</keyword>
<sequence>MLDQTAIHQLKTALRNSVENNEVAGANLLVIKDGNEWFYHEDGLADREAGLPIARDSIFRLYSMTKPITAASIMILVERGVIDLFDPVSRYLPGLKIRRSRRTAN</sequence>
<dbReference type="Pfam" id="PF00144">
    <property type="entry name" value="Beta-lactamase"/>
    <property type="match status" value="1"/>
</dbReference>
<name>A0ABW5QUD9_9BACL</name>
<dbReference type="Proteomes" id="UP001597493">
    <property type="component" value="Unassembled WGS sequence"/>
</dbReference>
<dbReference type="EC" id="3.-.-.-" evidence="2"/>